<keyword evidence="2" id="KW-0472">Membrane</keyword>
<accession>A0ABV8QR83</accession>
<organism evidence="5 6">
    <name type="scientific">Ferruginibacter yonginensis</name>
    <dbReference type="NCBI Taxonomy" id="1310416"/>
    <lineage>
        <taxon>Bacteria</taxon>
        <taxon>Pseudomonadati</taxon>
        <taxon>Bacteroidota</taxon>
        <taxon>Chitinophagia</taxon>
        <taxon>Chitinophagales</taxon>
        <taxon>Chitinophagaceae</taxon>
        <taxon>Ferruginibacter</taxon>
    </lineage>
</organism>
<dbReference type="SUPFAM" id="SSF48452">
    <property type="entry name" value="TPR-like"/>
    <property type="match status" value="1"/>
</dbReference>
<dbReference type="InterPro" id="IPR011990">
    <property type="entry name" value="TPR-like_helical_dom_sf"/>
</dbReference>
<name>A0ABV8QR83_9BACT</name>
<evidence type="ECO:0000256" key="1">
    <source>
        <dbReference type="ARBA" id="ARBA00022729"/>
    </source>
</evidence>
<feature type="domain" description="Outer membrane lipoprotein BamD-like" evidence="4">
    <location>
        <begin position="37"/>
        <end position="182"/>
    </location>
</feature>
<evidence type="ECO:0000256" key="2">
    <source>
        <dbReference type="ARBA" id="ARBA00023136"/>
    </source>
</evidence>
<keyword evidence="3" id="KW-0998">Cell outer membrane</keyword>
<comment type="caution">
    <text evidence="5">The sequence shown here is derived from an EMBL/GenBank/DDBJ whole genome shotgun (WGS) entry which is preliminary data.</text>
</comment>
<dbReference type="InterPro" id="IPR039565">
    <property type="entry name" value="BamD-like"/>
</dbReference>
<dbReference type="PROSITE" id="PS51257">
    <property type="entry name" value="PROKAR_LIPOPROTEIN"/>
    <property type="match status" value="1"/>
</dbReference>
<dbReference type="RefSeq" id="WP_379707539.1">
    <property type="nucleotide sequence ID" value="NZ_JBHSCZ010000001.1"/>
</dbReference>
<dbReference type="NCBIfam" id="TIGR03302">
    <property type="entry name" value="OM_YfiO"/>
    <property type="match status" value="1"/>
</dbReference>
<evidence type="ECO:0000259" key="4">
    <source>
        <dbReference type="Pfam" id="PF13525"/>
    </source>
</evidence>
<keyword evidence="6" id="KW-1185">Reference proteome</keyword>
<dbReference type="InterPro" id="IPR017689">
    <property type="entry name" value="BamD"/>
</dbReference>
<dbReference type="Gene3D" id="1.25.40.10">
    <property type="entry name" value="Tetratricopeptide repeat domain"/>
    <property type="match status" value="1"/>
</dbReference>
<gene>
    <name evidence="5" type="ORF">ACFOWM_04785</name>
</gene>
<keyword evidence="1" id="KW-0732">Signal</keyword>
<dbReference type="Proteomes" id="UP001595907">
    <property type="component" value="Unassembled WGS sequence"/>
</dbReference>
<evidence type="ECO:0000313" key="5">
    <source>
        <dbReference type="EMBL" id="MFC4262178.1"/>
    </source>
</evidence>
<dbReference type="EMBL" id="JBHSCZ010000001">
    <property type="protein sequence ID" value="MFC4262178.1"/>
    <property type="molecule type" value="Genomic_DNA"/>
</dbReference>
<evidence type="ECO:0000256" key="3">
    <source>
        <dbReference type="ARBA" id="ARBA00023237"/>
    </source>
</evidence>
<sequence length="276" mass="32389">MKSIFKLFFIVGILAGATSCSKFSKIQKSTDINYKLQKADEYYAKKKYRNAQLLYEELFPAMKGSEKFEDLYYKYAFCFYYDKQYKDAENLFKGYLEVFPNSPRAEEVDFTRAYCYFKESPKIELEQTNTLKAMNMMQTFINTHPGSPRNKQASDIIDEGRAKLELKEERAAQLYYNLGQYRSAGIAFDNLLNNFPESPKGDQYKLMVVKSYYKFAKLSITEKQQERFEKVTTEYSDFADRFPESKLLKEAEDYSNLSKKQIKELTNEQTTPSAKL</sequence>
<protein>
    <submittedName>
        <fullName evidence="5">Outer membrane protein assembly factor BamD</fullName>
    </submittedName>
</protein>
<evidence type="ECO:0000313" key="6">
    <source>
        <dbReference type="Proteomes" id="UP001595907"/>
    </source>
</evidence>
<reference evidence="6" key="1">
    <citation type="journal article" date="2019" name="Int. J. Syst. Evol. Microbiol.">
        <title>The Global Catalogue of Microorganisms (GCM) 10K type strain sequencing project: providing services to taxonomists for standard genome sequencing and annotation.</title>
        <authorList>
            <consortium name="The Broad Institute Genomics Platform"/>
            <consortium name="The Broad Institute Genome Sequencing Center for Infectious Disease"/>
            <person name="Wu L."/>
            <person name="Ma J."/>
        </authorList>
    </citation>
    <scope>NUCLEOTIDE SEQUENCE [LARGE SCALE GENOMIC DNA]</scope>
    <source>
        <strain evidence="6">CECT 8289</strain>
    </source>
</reference>
<dbReference type="Pfam" id="PF13525">
    <property type="entry name" value="YfiO"/>
    <property type="match status" value="1"/>
</dbReference>
<proteinExistence type="predicted"/>